<evidence type="ECO:0000256" key="7">
    <source>
        <dbReference type="SAM" id="Phobius"/>
    </source>
</evidence>
<dbReference type="GO" id="GO:0020037">
    <property type="term" value="F:heme binding"/>
    <property type="evidence" value="ECO:0007669"/>
    <property type="project" value="InterPro"/>
</dbReference>
<comment type="subcellular location">
    <subcellularLocation>
        <location evidence="1">Membrane</location>
        <topology evidence="1">Multi-pass membrane protein</topology>
    </subcellularLocation>
</comment>
<evidence type="ECO:0000256" key="4">
    <source>
        <dbReference type="ARBA" id="ARBA00022989"/>
    </source>
</evidence>
<evidence type="ECO:0000256" key="1">
    <source>
        <dbReference type="ARBA" id="ARBA00004141"/>
    </source>
</evidence>
<sequence length="265" mass="29827">MKTPNRKNEDLKSQLTTCRTQIAETYQIAAVKSQKLDDNSQPDKMSLSNRRYPEKTSLSNRRYGPNRNEENPTEAQIAARKKHLKLPIDQLFERFCLVSFALLDPRSLGFIFLTIGILSGAVWANEAWGSYWSWDPKETWAFITWIVFAIYLHTRTNKNLQGTNSAIVATIDRIPSTLSTDSERTKSGYIPIPITGVNIIPIAITKVMAILGIKRYFWLVIIPKKTITSATKPLIPGNASEAMEKLLNIVNIFGMGIATPPISSR</sequence>
<comment type="caution">
    <text evidence="9">The sequence shown here is derived from an EMBL/GenBank/DDBJ whole genome shotgun (WGS) entry which is preliminary data.</text>
</comment>
<feature type="region of interest" description="Disordered" evidence="6">
    <location>
        <begin position="33"/>
        <end position="72"/>
    </location>
</feature>
<evidence type="ECO:0000313" key="10">
    <source>
        <dbReference type="Proteomes" id="UP000245207"/>
    </source>
</evidence>
<evidence type="ECO:0000313" key="9">
    <source>
        <dbReference type="EMBL" id="PWA64783.1"/>
    </source>
</evidence>
<evidence type="ECO:0000256" key="6">
    <source>
        <dbReference type="SAM" id="MobiDB-lite"/>
    </source>
</evidence>
<gene>
    <name evidence="9" type="ORF">CTI12_AA341620</name>
</gene>
<keyword evidence="5 7" id="KW-0472">Membrane</keyword>
<dbReference type="Pfam" id="PF01578">
    <property type="entry name" value="Cytochrom_C_asm"/>
    <property type="match status" value="1"/>
</dbReference>
<dbReference type="STRING" id="35608.A0A2U1MU42"/>
<dbReference type="PANTHER" id="PTHR30071:SF1">
    <property type="entry name" value="CYTOCHROME B_B6 PROTEIN-RELATED"/>
    <property type="match status" value="1"/>
</dbReference>
<dbReference type="InterPro" id="IPR045062">
    <property type="entry name" value="Cyt_c_biogenesis_CcsA/CcmC"/>
</dbReference>
<dbReference type="GO" id="GO:0005886">
    <property type="term" value="C:plasma membrane"/>
    <property type="evidence" value="ECO:0007669"/>
    <property type="project" value="TreeGrafter"/>
</dbReference>
<organism evidence="9 10">
    <name type="scientific">Artemisia annua</name>
    <name type="common">Sweet wormwood</name>
    <dbReference type="NCBI Taxonomy" id="35608"/>
    <lineage>
        <taxon>Eukaryota</taxon>
        <taxon>Viridiplantae</taxon>
        <taxon>Streptophyta</taxon>
        <taxon>Embryophyta</taxon>
        <taxon>Tracheophyta</taxon>
        <taxon>Spermatophyta</taxon>
        <taxon>Magnoliopsida</taxon>
        <taxon>eudicotyledons</taxon>
        <taxon>Gunneridae</taxon>
        <taxon>Pentapetalae</taxon>
        <taxon>asterids</taxon>
        <taxon>campanulids</taxon>
        <taxon>Asterales</taxon>
        <taxon>Asteraceae</taxon>
        <taxon>Asteroideae</taxon>
        <taxon>Anthemideae</taxon>
        <taxon>Artemisiinae</taxon>
        <taxon>Artemisia</taxon>
    </lineage>
</organism>
<keyword evidence="10" id="KW-1185">Reference proteome</keyword>
<dbReference type="OrthoDB" id="1709115at2759"/>
<dbReference type="GO" id="GO:0017004">
    <property type="term" value="P:cytochrome complex assembly"/>
    <property type="evidence" value="ECO:0007669"/>
    <property type="project" value="UniProtKB-KW"/>
</dbReference>
<keyword evidence="3" id="KW-0201">Cytochrome c-type biogenesis</keyword>
<evidence type="ECO:0000256" key="5">
    <source>
        <dbReference type="ARBA" id="ARBA00023136"/>
    </source>
</evidence>
<name>A0A2U1MU42_ARTAN</name>
<keyword evidence="4 7" id="KW-1133">Transmembrane helix</keyword>
<feature type="transmembrane region" description="Helical" evidence="7">
    <location>
        <begin position="107"/>
        <end position="124"/>
    </location>
</feature>
<evidence type="ECO:0000259" key="8">
    <source>
        <dbReference type="Pfam" id="PF01578"/>
    </source>
</evidence>
<evidence type="ECO:0000256" key="3">
    <source>
        <dbReference type="ARBA" id="ARBA00022748"/>
    </source>
</evidence>
<dbReference type="PANTHER" id="PTHR30071">
    <property type="entry name" value="HEME EXPORTER PROTEIN C"/>
    <property type="match status" value="1"/>
</dbReference>
<reference evidence="9 10" key="1">
    <citation type="journal article" date="2018" name="Mol. Plant">
        <title>The genome of Artemisia annua provides insight into the evolution of Asteraceae family and artemisinin biosynthesis.</title>
        <authorList>
            <person name="Shen Q."/>
            <person name="Zhang L."/>
            <person name="Liao Z."/>
            <person name="Wang S."/>
            <person name="Yan T."/>
            <person name="Shi P."/>
            <person name="Liu M."/>
            <person name="Fu X."/>
            <person name="Pan Q."/>
            <person name="Wang Y."/>
            <person name="Lv Z."/>
            <person name="Lu X."/>
            <person name="Zhang F."/>
            <person name="Jiang W."/>
            <person name="Ma Y."/>
            <person name="Chen M."/>
            <person name="Hao X."/>
            <person name="Li L."/>
            <person name="Tang Y."/>
            <person name="Lv G."/>
            <person name="Zhou Y."/>
            <person name="Sun X."/>
            <person name="Brodelius P.E."/>
            <person name="Rose J.K.C."/>
            <person name="Tang K."/>
        </authorList>
    </citation>
    <scope>NUCLEOTIDE SEQUENCE [LARGE SCALE GENOMIC DNA]</scope>
    <source>
        <strain evidence="10">cv. Huhao1</strain>
        <tissue evidence="9">Leaf</tissue>
    </source>
</reference>
<proteinExistence type="predicted"/>
<protein>
    <submittedName>
        <fullName evidence="9">Cytochrome c biogenesis protein ycf5, chloroplast</fullName>
    </submittedName>
</protein>
<accession>A0A2U1MU42</accession>
<dbReference type="EMBL" id="PKPP01004353">
    <property type="protein sequence ID" value="PWA64783.1"/>
    <property type="molecule type" value="Genomic_DNA"/>
</dbReference>
<feature type="transmembrane region" description="Helical" evidence="7">
    <location>
        <begin position="139"/>
        <end position="154"/>
    </location>
</feature>
<dbReference type="InterPro" id="IPR002541">
    <property type="entry name" value="Cyt_c_assembly"/>
</dbReference>
<keyword evidence="2 7" id="KW-0812">Transmembrane</keyword>
<feature type="domain" description="Cytochrome c assembly protein" evidence="8">
    <location>
        <begin position="107"/>
        <end position="171"/>
    </location>
</feature>
<dbReference type="Proteomes" id="UP000245207">
    <property type="component" value="Unassembled WGS sequence"/>
</dbReference>
<evidence type="ECO:0000256" key="2">
    <source>
        <dbReference type="ARBA" id="ARBA00022692"/>
    </source>
</evidence>
<dbReference type="AlphaFoldDB" id="A0A2U1MU42"/>